<dbReference type="SMART" id="SM00066">
    <property type="entry name" value="GAL4"/>
    <property type="match status" value="1"/>
</dbReference>
<dbReference type="Pfam" id="PF00172">
    <property type="entry name" value="Zn_clus"/>
    <property type="match status" value="1"/>
</dbReference>
<dbReference type="InterPro" id="IPR001138">
    <property type="entry name" value="Zn2Cys6_DnaBD"/>
</dbReference>
<dbReference type="RefSeq" id="XP_002846710.1">
    <property type="nucleotide sequence ID" value="XM_002846664.1"/>
</dbReference>
<keyword evidence="10" id="KW-1185">Reference proteome</keyword>
<dbReference type="PRINTS" id="PR00755">
    <property type="entry name" value="AFLATOXINBRP"/>
</dbReference>
<protein>
    <recommendedName>
        <fullName evidence="8">Zn(2)-C6 fungal-type domain-containing protein</fullName>
    </recommendedName>
</protein>
<evidence type="ECO:0000256" key="3">
    <source>
        <dbReference type="ARBA" id="ARBA00023015"/>
    </source>
</evidence>
<dbReference type="InterPro" id="IPR036864">
    <property type="entry name" value="Zn2-C6_fun-type_DNA-bd_sf"/>
</dbReference>
<dbReference type="OrthoDB" id="2740448at2759"/>
<sequence length="294" mass="31890">MAMPLDGRKQSQLGGACKLKGSCDSCAASKVRCSKEKPTCSRCAKTGSSCLYSPARRIGRPHQHQTTTAAKRGSPKEPTDLTDTQEVGASDTPPSYEQTASLPLSRSCATMVVSPTPTIAVATETTAAISAEQQQKQQNPESHDCFHLIVDLLLDLETRPRRLAGPGLANAMLRQLACTLICECALRQDILLLVVAGSHAVLDCIVNDMGHMSSVETDLEEKWLQQVASLAARLAHRSSSLLGDSTPERTSDNAIPGLLLELKLKVQEAMNCVLEQRQRYRPETAEYATHVQPW</sequence>
<dbReference type="PROSITE" id="PS50048">
    <property type="entry name" value="ZN2_CY6_FUNGAL_2"/>
    <property type="match status" value="1"/>
</dbReference>
<dbReference type="HOGENOM" id="CLU_946560_0_0_1"/>
<dbReference type="VEuPathDB" id="FungiDB:MCYG_04447"/>
<dbReference type="SUPFAM" id="SSF57701">
    <property type="entry name" value="Zn2/Cys6 DNA-binding domain"/>
    <property type="match status" value="1"/>
</dbReference>
<dbReference type="GO" id="GO:0003677">
    <property type="term" value="F:DNA binding"/>
    <property type="evidence" value="ECO:0007669"/>
    <property type="project" value="UniProtKB-KW"/>
</dbReference>
<dbReference type="GO" id="GO:0000981">
    <property type="term" value="F:DNA-binding transcription factor activity, RNA polymerase II-specific"/>
    <property type="evidence" value="ECO:0007669"/>
    <property type="project" value="InterPro"/>
</dbReference>
<evidence type="ECO:0000259" key="8">
    <source>
        <dbReference type="PROSITE" id="PS50048"/>
    </source>
</evidence>
<keyword evidence="5" id="KW-0804">Transcription</keyword>
<evidence type="ECO:0000313" key="9">
    <source>
        <dbReference type="EMBL" id="EEQ31628.1"/>
    </source>
</evidence>
<dbReference type="STRING" id="554155.C5FNL4"/>
<evidence type="ECO:0000256" key="2">
    <source>
        <dbReference type="ARBA" id="ARBA00022833"/>
    </source>
</evidence>
<dbReference type="PANTHER" id="PTHR47660">
    <property type="entry name" value="TRANSCRIPTION FACTOR WITH C2H2 AND ZN(2)-CYS(6) DNA BINDING DOMAIN (EUROFUNG)-RELATED-RELATED"/>
    <property type="match status" value="1"/>
</dbReference>
<feature type="compositionally biased region" description="Polar residues" evidence="7">
    <location>
        <begin position="81"/>
        <end position="102"/>
    </location>
</feature>
<evidence type="ECO:0000256" key="7">
    <source>
        <dbReference type="SAM" id="MobiDB-lite"/>
    </source>
</evidence>
<keyword evidence="4" id="KW-0238">DNA-binding</keyword>
<dbReference type="GO" id="GO:0008270">
    <property type="term" value="F:zinc ion binding"/>
    <property type="evidence" value="ECO:0007669"/>
    <property type="project" value="InterPro"/>
</dbReference>
<proteinExistence type="predicted"/>
<keyword evidence="3" id="KW-0805">Transcription regulation</keyword>
<dbReference type="CDD" id="cd00067">
    <property type="entry name" value="GAL4"/>
    <property type="match status" value="1"/>
</dbReference>
<accession>C5FNL4</accession>
<reference evidence="10" key="1">
    <citation type="journal article" date="2012" name="MBio">
        <title>Comparative genome analysis of Trichophyton rubrum and related dermatophytes reveals candidate genes involved in infection.</title>
        <authorList>
            <person name="Martinez D.A."/>
            <person name="Oliver B.G."/>
            <person name="Graeser Y."/>
            <person name="Goldberg J.M."/>
            <person name="Li W."/>
            <person name="Martinez-Rossi N.M."/>
            <person name="Monod M."/>
            <person name="Shelest E."/>
            <person name="Barton R.C."/>
            <person name="Birch E."/>
            <person name="Brakhage A.A."/>
            <person name="Chen Z."/>
            <person name="Gurr S.J."/>
            <person name="Heiman D."/>
            <person name="Heitman J."/>
            <person name="Kosti I."/>
            <person name="Rossi A."/>
            <person name="Saif S."/>
            <person name="Samalova M."/>
            <person name="Saunders C.W."/>
            <person name="Shea T."/>
            <person name="Summerbell R.C."/>
            <person name="Xu J."/>
            <person name="Young S."/>
            <person name="Zeng Q."/>
            <person name="Birren B.W."/>
            <person name="Cuomo C.A."/>
            <person name="White T.C."/>
        </authorList>
    </citation>
    <scope>NUCLEOTIDE SEQUENCE [LARGE SCALE GENOMIC DNA]</scope>
    <source>
        <strain evidence="10">ATCC MYA-4605 / CBS 113480</strain>
    </source>
</reference>
<organism evidence="9 10">
    <name type="scientific">Arthroderma otae (strain ATCC MYA-4605 / CBS 113480)</name>
    <name type="common">Microsporum canis</name>
    <dbReference type="NCBI Taxonomy" id="554155"/>
    <lineage>
        <taxon>Eukaryota</taxon>
        <taxon>Fungi</taxon>
        <taxon>Dikarya</taxon>
        <taxon>Ascomycota</taxon>
        <taxon>Pezizomycotina</taxon>
        <taxon>Eurotiomycetes</taxon>
        <taxon>Eurotiomycetidae</taxon>
        <taxon>Onygenales</taxon>
        <taxon>Arthrodermataceae</taxon>
        <taxon>Microsporum</taxon>
    </lineage>
</organism>
<evidence type="ECO:0000256" key="6">
    <source>
        <dbReference type="ARBA" id="ARBA00023242"/>
    </source>
</evidence>
<keyword evidence="6" id="KW-0539">Nucleus</keyword>
<dbReference type="Proteomes" id="UP000002035">
    <property type="component" value="Unassembled WGS sequence"/>
</dbReference>
<evidence type="ECO:0000256" key="4">
    <source>
        <dbReference type="ARBA" id="ARBA00023125"/>
    </source>
</evidence>
<name>C5FNL4_ARTOC</name>
<keyword evidence="2" id="KW-0862">Zinc</keyword>
<keyword evidence="1" id="KW-0479">Metal-binding</keyword>
<evidence type="ECO:0000256" key="5">
    <source>
        <dbReference type="ARBA" id="ARBA00023163"/>
    </source>
</evidence>
<evidence type="ECO:0000256" key="1">
    <source>
        <dbReference type="ARBA" id="ARBA00022723"/>
    </source>
</evidence>
<dbReference type="Gene3D" id="4.10.240.10">
    <property type="entry name" value="Zn(2)-C6 fungal-type DNA-binding domain"/>
    <property type="match status" value="1"/>
</dbReference>
<dbReference type="PROSITE" id="PS00463">
    <property type="entry name" value="ZN2_CY6_FUNGAL_1"/>
    <property type="match status" value="1"/>
</dbReference>
<gene>
    <name evidence="9" type="ORF">MCYG_04447</name>
</gene>
<feature type="region of interest" description="Disordered" evidence="7">
    <location>
        <begin position="54"/>
        <end position="102"/>
    </location>
</feature>
<evidence type="ECO:0000313" key="10">
    <source>
        <dbReference type="Proteomes" id="UP000002035"/>
    </source>
</evidence>
<dbReference type="AlphaFoldDB" id="C5FNL4"/>
<feature type="domain" description="Zn(2)-C6 fungal-type" evidence="8">
    <location>
        <begin position="22"/>
        <end position="52"/>
    </location>
</feature>
<dbReference type="EMBL" id="DS995704">
    <property type="protein sequence ID" value="EEQ31628.1"/>
    <property type="molecule type" value="Genomic_DNA"/>
</dbReference>
<dbReference type="GeneID" id="9229822"/>